<accession>F2R739</accession>
<feature type="transmembrane region" description="Helical" evidence="7">
    <location>
        <begin position="326"/>
        <end position="352"/>
    </location>
</feature>
<reference evidence="8 9" key="1">
    <citation type="journal article" date="2011" name="BMC Genomics">
        <title>Genome-wide analysis of the role of GlnR in Streptomyces venezuelae provides new insights into global nitrogen regulation in actinomycetes.</title>
        <authorList>
            <person name="Pullan S.T."/>
            <person name="Bibb M.J."/>
            <person name="Merrick M."/>
        </authorList>
    </citation>
    <scope>NUCLEOTIDE SEQUENCE [LARGE SCALE GENOMIC DNA]</scope>
    <source>
        <strain evidence="8">ATCC 10712</strain>
    </source>
</reference>
<feature type="compositionally biased region" description="Low complexity" evidence="6">
    <location>
        <begin position="493"/>
        <end position="505"/>
    </location>
</feature>
<dbReference type="RefSeq" id="WP_015031650.1">
    <property type="nucleotide sequence ID" value="NC_018750.1"/>
</dbReference>
<dbReference type="HOGENOM" id="CLU_337046_0_0_11"/>
<feature type="transmembrane region" description="Helical" evidence="7">
    <location>
        <begin position="183"/>
        <end position="199"/>
    </location>
</feature>
<comment type="subcellular location">
    <subcellularLocation>
        <location evidence="1">Cell membrane</location>
        <topology evidence="1">Multi-pass membrane protein</topology>
    </subcellularLocation>
</comment>
<protein>
    <submittedName>
        <fullName evidence="8">Uncharacterized protein</fullName>
    </submittedName>
</protein>
<keyword evidence="4 7" id="KW-1133">Transmembrane helix</keyword>
<feature type="transmembrane region" description="Helical" evidence="7">
    <location>
        <begin position="61"/>
        <end position="84"/>
    </location>
</feature>
<proteinExistence type="predicted"/>
<keyword evidence="5 7" id="KW-0472">Membrane</keyword>
<dbReference type="OrthoDB" id="3290296at2"/>
<feature type="transmembrane region" description="Helical" evidence="7">
    <location>
        <begin position="301"/>
        <end position="320"/>
    </location>
</feature>
<feature type="region of interest" description="Disordered" evidence="6">
    <location>
        <begin position="470"/>
        <end position="505"/>
    </location>
</feature>
<dbReference type="GeneID" id="51861042"/>
<feature type="transmembrane region" description="Helical" evidence="7">
    <location>
        <begin position="96"/>
        <end position="121"/>
    </location>
</feature>
<feature type="transmembrane region" description="Helical" evidence="7">
    <location>
        <begin position="364"/>
        <end position="383"/>
    </location>
</feature>
<dbReference type="PANTHER" id="PTHR30250:SF11">
    <property type="entry name" value="O-ANTIGEN TRANSPORTER-RELATED"/>
    <property type="match status" value="1"/>
</dbReference>
<evidence type="ECO:0000313" key="9">
    <source>
        <dbReference type="Proteomes" id="UP000006854"/>
    </source>
</evidence>
<feature type="transmembrane region" description="Helical" evidence="7">
    <location>
        <begin position="156"/>
        <end position="177"/>
    </location>
</feature>
<feature type="transmembrane region" description="Helical" evidence="7">
    <location>
        <begin position="127"/>
        <end position="144"/>
    </location>
</feature>
<evidence type="ECO:0000256" key="5">
    <source>
        <dbReference type="ARBA" id="ARBA00023136"/>
    </source>
</evidence>
<keyword evidence="3 7" id="KW-0812">Transmembrane</keyword>
<name>F2R739_STRVP</name>
<feature type="transmembrane region" description="Helical" evidence="7">
    <location>
        <begin position="261"/>
        <end position="281"/>
    </location>
</feature>
<keyword evidence="9" id="KW-1185">Reference proteome</keyword>
<evidence type="ECO:0000256" key="3">
    <source>
        <dbReference type="ARBA" id="ARBA00022692"/>
    </source>
</evidence>
<dbReference type="PATRIC" id="fig|953739.5.peg.6011"/>
<feature type="transmembrane region" description="Helical" evidence="7">
    <location>
        <begin position="228"/>
        <end position="249"/>
    </location>
</feature>
<feature type="transmembrane region" description="Helical" evidence="7">
    <location>
        <begin position="389"/>
        <end position="410"/>
    </location>
</feature>
<feature type="transmembrane region" description="Helical" evidence="7">
    <location>
        <begin position="445"/>
        <end position="462"/>
    </location>
</feature>
<keyword evidence="2" id="KW-1003">Cell membrane</keyword>
<evidence type="ECO:0000256" key="1">
    <source>
        <dbReference type="ARBA" id="ARBA00004651"/>
    </source>
</evidence>
<evidence type="ECO:0000256" key="2">
    <source>
        <dbReference type="ARBA" id="ARBA00022475"/>
    </source>
</evidence>
<feature type="transmembrane region" description="Helical" evidence="7">
    <location>
        <begin position="422"/>
        <end position="439"/>
    </location>
</feature>
<dbReference type="GO" id="GO:0005886">
    <property type="term" value="C:plasma membrane"/>
    <property type="evidence" value="ECO:0007669"/>
    <property type="project" value="UniProtKB-SubCell"/>
</dbReference>
<dbReference type="AlphaFoldDB" id="F2R739"/>
<organism evidence="8 9">
    <name type="scientific">Streptomyces venezuelae (strain ATCC 10712 / CBS 650.69 / DSM 40230 / JCM 4526 / NBRC 13096 / PD 04745)</name>
    <dbReference type="NCBI Taxonomy" id="953739"/>
    <lineage>
        <taxon>Bacteria</taxon>
        <taxon>Bacillati</taxon>
        <taxon>Actinomycetota</taxon>
        <taxon>Actinomycetes</taxon>
        <taxon>Kitasatosporales</taxon>
        <taxon>Streptomycetaceae</taxon>
        <taxon>Streptomyces</taxon>
    </lineage>
</organism>
<dbReference type="InterPro" id="IPR050833">
    <property type="entry name" value="Poly_Biosynth_Transport"/>
</dbReference>
<evidence type="ECO:0000256" key="7">
    <source>
        <dbReference type="SAM" id="Phobius"/>
    </source>
</evidence>
<dbReference type="Proteomes" id="UP000006854">
    <property type="component" value="Chromosome"/>
</dbReference>
<dbReference type="KEGG" id="sve:SVEN_0444"/>
<dbReference type="EMBL" id="FR845719">
    <property type="protein sequence ID" value="CCA53731.1"/>
    <property type="molecule type" value="Genomic_DNA"/>
</dbReference>
<feature type="transmembrane region" description="Helical" evidence="7">
    <location>
        <begin position="23"/>
        <end position="41"/>
    </location>
</feature>
<gene>
    <name evidence="8" type="ordered locus">SVEN_0444</name>
</gene>
<dbReference type="PANTHER" id="PTHR30250">
    <property type="entry name" value="PST FAMILY PREDICTED COLANIC ACID TRANSPORTER"/>
    <property type="match status" value="1"/>
</dbReference>
<evidence type="ECO:0000256" key="6">
    <source>
        <dbReference type="SAM" id="MobiDB-lite"/>
    </source>
</evidence>
<dbReference type="STRING" id="953739.SVEN_0444"/>
<evidence type="ECO:0000313" key="8">
    <source>
        <dbReference type="EMBL" id="CCA53731.1"/>
    </source>
</evidence>
<sequence>MSPAGRVAERPPLHQDEATAVHGARWIATAVVLVGALNYAYTLVLTRMLDVSQYASFAAGQGLVVCTAAVAVVTVPWMLAQALARARSDAERGEAVRFAVVTAVLGGVVAAAAVGCVAMGFASTPTALVVAGSTLAIYVTRVSAGWLQGTERLRTLAVLTAVEAALKFGVGLFFVSALGLGEAGALAAFGVAVLPYVFFRPRGLRDGTRRAWRSVSVDRQLWRRAGGVASLQGVVALLAAVDIVLVAMLPTDRAAAASYQAAVMLGRVPLFLAGAVSIAFLPALSRRRAGDPLTASALRMYLTVALPLTVVAATVPGAVLTKVFPAGYATVSTLMACTATAGLALGALALLVTFAQAVNDYACLRTLLGGLALYVAALVSGWVTGDVLGMAIGGLCGTVAALLLLAVRHARRQGFGVAERPFGRVVLPLLALAAGLALLRPYPVVWFVAALAVTVVALWRFFGRRRAAPVPAPGPGQDVPADGAGGGRDTEPRTPAAGAPGPVAAAGRTRAVVHDERSVPLLVDAVWRGRVRPAGDEELLGALAAARRNQVEGRLARAYPRQLARTLSEVERATGLFRRNLVESTDRLRAAGIPTVLIKADLAGDYVYGNFDLVVPPGRLRAAQAALDGWYAHRTTYWLERSSKVLLEPPSGPAAHLHGSVSWFGVPVVPTERLFARAQRPGLVNGSVNGPAHGLVNGPAHGSVNGSPVDRAPDHAWLTPCPSDRLRIWLAHALFQNLTLDLSELLALRALLHPDVVEEARREAAREGWSAGGRRALAAAVAAMERLDRGEPVPLPLPLPVRTSLRVGAEHSGHLLVEGRVRAATREASLRVPLVVTKRLRRRVP</sequence>
<evidence type="ECO:0000256" key="4">
    <source>
        <dbReference type="ARBA" id="ARBA00022989"/>
    </source>
</evidence>
<dbReference type="eggNOG" id="COG2244">
    <property type="taxonomic scope" value="Bacteria"/>
</dbReference>